<feature type="transmembrane region" description="Helical" evidence="7">
    <location>
        <begin position="261"/>
        <end position="282"/>
    </location>
</feature>
<keyword evidence="3 7" id="KW-0812">Transmembrane</keyword>
<feature type="transmembrane region" description="Helical" evidence="7">
    <location>
        <begin position="74"/>
        <end position="96"/>
    </location>
</feature>
<gene>
    <name evidence="9" type="ORF">Ctob_008567</name>
</gene>
<evidence type="ECO:0000256" key="1">
    <source>
        <dbReference type="ARBA" id="ARBA00004127"/>
    </source>
</evidence>
<keyword evidence="4 7" id="KW-1133">Transmembrane helix</keyword>
<dbReference type="EMBL" id="JWZX01001356">
    <property type="protein sequence ID" value="KOO34002.1"/>
    <property type="molecule type" value="Genomic_DNA"/>
</dbReference>
<evidence type="ECO:0000256" key="5">
    <source>
        <dbReference type="ARBA" id="ARBA00023065"/>
    </source>
</evidence>
<feature type="transmembrane region" description="Helical" evidence="7">
    <location>
        <begin position="191"/>
        <end position="210"/>
    </location>
</feature>
<evidence type="ECO:0000259" key="8">
    <source>
        <dbReference type="Pfam" id="PF01699"/>
    </source>
</evidence>
<dbReference type="OrthoDB" id="1699231at2759"/>
<feature type="transmembrane region" description="Helical" evidence="7">
    <location>
        <begin position="230"/>
        <end position="249"/>
    </location>
</feature>
<feature type="domain" description="Sodium/calcium exchanger membrane region" evidence="8">
    <location>
        <begin position="198"/>
        <end position="340"/>
    </location>
</feature>
<evidence type="ECO:0000256" key="2">
    <source>
        <dbReference type="ARBA" id="ARBA00022448"/>
    </source>
</evidence>
<dbReference type="AlphaFoldDB" id="A0A0M0K5Z3"/>
<feature type="transmembrane region" description="Helical" evidence="7">
    <location>
        <begin position="322"/>
        <end position="341"/>
    </location>
</feature>
<dbReference type="InterPro" id="IPR044880">
    <property type="entry name" value="NCX_ion-bd_dom_sf"/>
</dbReference>
<keyword evidence="5" id="KW-0406">Ion transport</keyword>
<comment type="subcellular location">
    <subcellularLocation>
        <location evidence="1">Endomembrane system</location>
        <topology evidence="1">Multi-pass membrane protein</topology>
    </subcellularLocation>
</comment>
<dbReference type="InterPro" id="IPR004713">
    <property type="entry name" value="CaH_exchang"/>
</dbReference>
<evidence type="ECO:0000256" key="3">
    <source>
        <dbReference type="ARBA" id="ARBA00022692"/>
    </source>
</evidence>
<keyword evidence="10" id="KW-1185">Reference proteome</keyword>
<comment type="caution">
    <text evidence="9">The sequence shown here is derived from an EMBL/GenBank/DDBJ whole genome shotgun (WGS) entry which is preliminary data.</text>
</comment>
<feature type="transmembrane region" description="Helical" evidence="7">
    <location>
        <begin position="108"/>
        <end position="128"/>
    </location>
</feature>
<dbReference type="GO" id="GO:0006874">
    <property type="term" value="P:intracellular calcium ion homeostasis"/>
    <property type="evidence" value="ECO:0007669"/>
    <property type="project" value="TreeGrafter"/>
</dbReference>
<dbReference type="GO" id="GO:0015369">
    <property type="term" value="F:calcium:proton antiporter activity"/>
    <property type="evidence" value="ECO:0007669"/>
    <property type="project" value="TreeGrafter"/>
</dbReference>
<dbReference type="GO" id="GO:0012505">
    <property type="term" value="C:endomembrane system"/>
    <property type="evidence" value="ECO:0007669"/>
    <property type="project" value="UniProtKB-SubCell"/>
</dbReference>
<evidence type="ECO:0000313" key="9">
    <source>
        <dbReference type="EMBL" id="KOO34002.1"/>
    </source>
</evidence>
<keyword evidence="2" id="KW-0813">Transport</keyword>
<accession>A0A0M0K5Z3</accession>
<feature type="domain" description="Sodium/calcium exchanger membrane region" evidence="8">
    <location>
        <begin position="10"/>
        <end position="169"/>
    </location>
</feature>
<protein>
    <submittedName>
        <fullName evidence="9">Vacuolar cation proton exchanger 2-like protein</fullName>
    </submittedName>
</protein>
<dbReference type="Pfam" id="PF01699">
    <property type="entry name" value="Na_Ca_ex"/>
    <property type="match status" value="2"/>
</dbReference>
<evidence type="ECO:0000256" key="6">
    <source>
        <dbReference type="ARBA" id="ARBA00023136"/>
    </source>
</evidence>
<dbReference type="Proteomes" id="UP000037460">
    <property type="component" value="Unassembled WGS sequence"/>
</dbReference>
<feature type="transmembrane region" description="Helical" evidence="7">
    <location>
        <begin position="288"/>
        <end position="310"/>
    </location>
</feature>
<feature type="transmembrane region" description="Helical" evidence="7">
    <location>
        <begin position="148"/>
        <end position="170"/>
    </location>
</feature>
<organism evidence="9 10">
    <name type="scientific">Chrysochromulina tobinii</name>
    <dbReference type="NCBI Taxonomy" id="1460289"/>
    <lineage>
        <taxon>Eukaryota</taxon>
        <taxon>Haptista</taxon>
        <taxon>Haptophyta</taxon>
        <taxon>Prymnesiophyceae</taxon>
        <taxon>Prymnesiales</taxon>
        <taxon>Chrysochromulinaceae</taxon>
        <taxon>Chrysochromulina</taxon>
    </lineage>
</organism>
<evidence type="ECO:0000313" key="10">
    <source>
        <dbReference type="Proteomes" id="UP000037460"/>
    </source>
</evidence>
<reference evidence="10" key="1">
    <citation type="journal article" date="2015" name="PLoS Genet.">
        <title>Genome Sequence and Transcriptome Analyses of Chrysochromulina tobin: Metabolic Tools for Enhanced Algal Fitness in the Prominent Order Prymnesiales (Haptophyceae).</title>
        <authorList>
            <person name="Hovde B.T."/>
            <person name="Deodato C.R."/>
            <person name="Hunsperger H.M."/>
            <person name="Ryken S.A."/>
            <person name="Yost W."/>
            <person name="Jha R.K."/>
            <person name="Patterson J."/>
            <person name="Monnat R.J. Jr."/>
            <person name="Barlow S.B."/>
            <person name="Starkenburg S.R."/>
            <person name="Cattolico R.A."/>
        </authorList>
    </citation>
    <scope>NUCLEOTIDE SEQUENCE</scope>
    <source>
        <strain evidence="10">CCMP291</strain>
    </source>
</reference>
<dbReference type="PANTHER" id="PTHR31503">
    <property type="entry name" value="VACUOLAR CALCIUM ION TRANSPORTER"/>
    <property type="match status" value="1"/>
</dbReference>
<sequence length="393" mass="41070">MQEEDAKSEAITFLTCLLAVVPLAERLGYATEQVGAYTGDVASGLLNASFGNVPELVVTIIAIKQGLELVAIQMLIGGVLSCLLLVTGLSASIGGLKHKVQHYNTANSSTLISMVLIIATFAGLITMAERYGAGFDTPQQHGMPGALAASRALAVVGMIVYIMYLVYSLGTHKEMFDEKDGEHDGGDEEPELSALAAICMMGALVALISYLSDGLVDAIDGAAEHSGIPSLILCALIIPNVSNALEHAVSIQMAWKGRLDASIATSVGSAAQLAIFFIPFAILADWVAGGYIGFGMEPILVGALAISALFAEIVLSSGRCTWMHGVLLLTTYGAIMGAFWLSASIAPRQVFDGDDVTIVRAAWVKSATVTTHNAGDVPKATLAQQQPFALIPT</sequence>
<dbReference type="PANTHER" id="PTHR31503:SF22">
    <property type="entry name" value="VACUOLAR CALCIUM ION TRANSPORTER"/>
    <property type="match status" value="1"/>
</dbReference>
<evidence type="ECO:0000256" key="7">
    <source>
        <dbReference type="SAM" id="Phobius"/>
    </source>
</evidence>
<keyword evidence="6 7" id="KW-0472">Membrane</keyword>
<dbReference type="GO" id="GO:0005774">
    <property type="term" value="C:vacuolar membrane"/>
    <property type="evidence" value="ECO:0007669"/>
    <property type="project" value="UniProtKB-ARBA"/>
</dbReference>
<evidence type="ECO:0000256" key="4">
    <source>
        <dbReference type="ARBA" id="ARBA00022989"/>
    </source>
</evidence>
<dbReference type="InterPro" id="IPR004837">
    <property type="entry name" value="NaCa_Exmemb"/>
</dbReference>
<name>A0A0M0K5Z3_9EUKA</name>
<dbReference type="Gene3D" id="1.20.1420.30">
    <property type="entry name" value="NCX, central ion-binding region"/>
    <property type="match status" value="1"/>
</dbReference>
<proteinExistence type="predicted"/>